<keyword evidence="1" id="KW-0344">Guanine-nucleotide releasing factor</keyword>
<feature type="repeat" description="RCC1" evidence="3">
    <location>
        <begin position="113"/>
        <end position="167"/>
    </location>
</feature>
<evidence type="ECO:0000313" key="5">
    <source>
        <dbReference type="EMBL" id="KYQ92423.1"/>
    </source>
</evidence>
<evidence type="ECO:0000256" key="1">
    <source>
        <dbReference type="ARBA" id="ARBA00022658"/>
    </source>
</evidence>
<feature type="repeat" description="RCC1" evidence="3">
    <location>
        <begin position="61"/>
        <end position="112"/>
    </location>
</feature>
<dbReference type="OMA" id="PMISIWA"/>
<keyword evidence="6" id="KW-1185">Reference proteome</keyword>
<dbReference type="InterPro" id="IPR058923">
    <property type="entry name" value="RCC1-like_dom"/>
</dbReference>
<reference evidence="5 6" key="1">
    <citation type="submission" date="2015-12" db="EMBL/GenBank/DDBJ databases">
        <title>Dictyostelia acquired genes for synthesis and detection of signals that induce cell-type specialization by lateral gene transfer from prokaryotes.</title>
        <authorList>
            <person name="Gloeckner G."/>
            <person name="Schaap P."/>
        </authorList>
    </citation>
    <scope>NUCLEOTIDE SEQUENCE [LARGE SCALE GENOMIC DNA]</scope>
    <source>
        <strain evidence="5 6">TK</strain>
    </source>
</reference>
<name>A0A151ZEP4_TIELA</name>
<dbReference type="EMBL" id="LODT01000029">
    <property type="protein sequence ID" value="KYQ92423.1"/>
    <property type="molecule type" value="Genomic_DNA"/>
</dbReference>
<keyword evidence="2" id="KW-0677">Repeat</keyword>
<accession>A0A151ZEP4</accession>
<dbReference type="PANTHER" id="PTHR45982:SF1">
    <property type="entry name" value="REGULATOR OF CHROMOSOME CONDENSATION"/>
    <property type="match status" value="1"/>
</dbReference>
<dbReference type="InParanoid" id="A0A151ZEP4"/>
<dbReference type="STRING" id="361077.A0A151ZEP4"/>
<evidence type="ECO:0000256" key="2">
    <source>
        <dbReference type="ARBA" id="ARBA00022737"/>
    </source>
</evidence>
<dbReference type="AlphaFoldDB" id="A0A151ZEP4"/>
<feature type="repeat" description="RCC1" evidence="3">
    <location>
        <begin position="3"/>
        <end position="61"/>
    </location>
</feature>
<dbReference type="InterPro" id="IPR051553">
    <property type="entry name" value="Ran_GTPase-activating"/>
</dbReference>
<evidence type="ECO:0000259" key="4">
    <source>
        <dbReference type="Pfam" id="PF25390"/>
    </source>
</evidence>
<dbReference type="PANTHER" id="PTHR45982">
    <property type="entry name" value="REGULATOR OF CHROMOSOME CONDENSATION"/>
    <property type="match status" value="1"/>
</dbReference>
<feature type="domain" description="RCC1-like" evidence="4">
    <location>
        <begin position="3"/>
        <end position="281"/>
    </location>
</feature>
<proteinExistence type="predicted"/>
<sequence>MAGRLFMFGKNSHGQLGVEIQGKDIIYDQENFTSVPLLLETFSEVTCVACGPSYSGFINKGRLYMMGDGSFGKLGNGTTEDKRVPTPVLHEEYERFVVLVAGNEHSMALGANGFVYSWGSTTMGRLGHGDNMLLKVRTTPKIINGLKPYKIAQIAACGACSAAVTECGKLITWGLNKNGQLGHGNLIDQPLPKVVEFFNGLFPVVKVSIGNRQMGCIDSKGSLFMWGINESYQLGDGTSFQKNSPTPIKVKNVEFRDIILGGDFGTAISTAADNNSLYVWGGFVREYASSKPKKIAENVQSVACSVDCGKHLTFRKFDGSTHSIGWSRYGQTTYEMDTLVAENSLMETIIGTPSQISCGAYHTALLFTDLPSYVYQLIKLGHLNRAIHEFPNYLKLHSTFVNYNLDTILHVICKARLEYRDEFKKFFNLLSSPNKDSLYPHFYHAEVAVWDGKLNPDIINYQIPQTLDTCLHYYVKNKMESDIQLAMSALKIDTKTRNKAGKRALELMPIEEAYQLKCRNNCYDIGIVTAPCNEFIVNSIIQSLHTNHINSCMITSSYNMNNNCIGYIFCISKSTLTELFYRDLLLNFVSKQPMVSIWGEKTPIEDPVMESCIYRSQLVDFSQQSVYEKSISVLLQGVHNMISFIPKVEGEDEGQGDIKADADYITSRSDQESIFVSFDPSKAKQFKPLFDYFQEKQIDIIPREKGVLQSWLVIVILERPDLSPLMRDEISLAENRNKLVIPIYYGSFIQLDKGLTYSFANSPRILFTPQGFDQLLLSIKLQFKLLNQTFKLLSLKK</sequence>
<feature type="repeat" description="RCC1" evidence="3">
    <location>
        <begin position="168"/>
        <end position="220"/>
    </location>
</feature>
<feature type="repeat" description="RCC1" evidence="3">
    <location>
        <begin position="221"/>
        <end position="271"/>
    </location>
</feature>
<organism evidence="5 6">
    <name type="scientific">Tieghemostelium lacteum</name>
    <name type="common">Slime mold</name>
    <name type="synonym">Dictyostelium lacteum</name>
    <dbReference type="NCBI Taxonomy" id="361077"/>
    <lineage>
        <taxon>Eukaryota</taxon>
        <taxon>Amoebozoa</taxon>
        <taxon>Evosea</taxon>
        <taxon>Eumycetozoa</taxon>
        <taxon>Dictyostelia</taxon>
        <taxon>Dictyosteliales</taxon>
        <taxon>Raperosteliaceae</taxon>
        <taxon>Tieghemostelium</taxon>
    </lineage>
</organism>
<dbReference type="Pfam" id="PF25390">
    <property type="entry name" value="WD40_RLD"/>
    <property type="match status" value="1"/>
</dbReference>
<dbReference type="OrthoDB" id="10256179at2759"/>
<dbReference type="PRINTS" id="PR00633">
    <property type="entry name" value="RCCNDNSATION"/>
</dbReference>
<comment type="caution">
    <text evidence="5">The sequence shown here is derived from an EMBL/GenBank/DDBJ whole genome shotgun (WGS) entry which is preliminary data.</text>
</comment>
<dbReference type="Gene3D" id="2.130.10.30">
    <property type="entry name" value="Regulator of chromosome condensation 1/beta-lactamase-inhibitor protein II"/>
    <property type="match status" value="2"/>
</dbReference>
<dbReference type="InterPro" id="IPR009091">
    <property type="entry name" value="RCC1/BLIP-II"/>
</dbReference>
<evidence type="ECO:0000313" key="6">
    <source>
        <dbReference type="Proteomes" id="UP000076078"/>
    </source>
</evidence>
<gene>
    <name evidence="5" type="ORF">DLAC_06403</name>
</gene>
<dbReference type="FunCoup" id="A0A151ZEP4">
    <property type="interactions" value="738"/>
</dbReference>
<dbReference type="InterPro" id="IPR000408">
    <property type="entry name" value="Reg_chr_condens"/>
</dbReference>
<protein>
    <submittedName>
        <fullName evidence="5">Regulator of chromosome condensation domain-containing protein</fullName>
    </submittedName>
</protein>
<evidence type="ECO:0000256" key="3">
    <source>
        <dbReference type="PROSITE-ProRule" id="PRU00235"/>
    </source>
</evidence>
<dbReference type="PROSITE" id="PS50012">
    <property type="entry name" value="RCC1_3"/>
    <property type="match status" value="5"/>
</dbReference>
<dbReference type="SUPFAM" id="SSF50985">
    <property type="entry name" value="RCC1/BLIP-II"/>
    <property type="match status" value="1"/>
</dbReference>
<dbReference type="Proteomes" id="UP000076078">
    <property type="component" value="Unassembled WGS sequence"/>
</dbReference>